<evidence type="ECO:0000313" key="2">
    <source>
        <dbReference type="EMBL" id="NNJ25711.1"/>
    </source>
</evidence>
<evidence type="ECO:0000256" key="1">
    <source>
        <dbReference type="SAM" id="MobiDB-lite"/>
    </source>
</evidence>
<sequence length="275" mass="28398">MMTVSRSINSPWATNPGTCVRSVRRPTIRSERLCATVSAGVFSSLMLKRRCRFRFSSSNRSSTASTIASASVPPMASTVWVRLSALNRSGTRAEPASVVPSSVTPAGASVPAAVESKSSFRISTAVSASAFCKVNTFTSARAPLGASSAATNATNSGMVFSGAVRISRFPVMSGATETSASKPLRPTSPVAVTYSTITLRAACNACASAPPAFPPPPPCWAWAGLMTARIASLMVSARASAVANSSATTSIRETSPLSPRSRSRTSLRTSANPLG</sequence>
<accession>A0ABX1VF87</accession>
<evidence type="ECO:0008006" key="4">
    <source>
        <dbReference type="Google" id="ProtNLM"/>
    </source>
</evidence>
<keyword evidence="3" id="KW-1185">Reference proteome</keyword>
<feature type="region of interest" description="Disordered" evidence="1">
    <location>
        <begin position="245"/>
        <end position="275"/>
    </location>
</feature>
<name>A0ABX1VF87_9PLAN</name>
<dbReference type="Proteomes" id="UP000609651">
    <property type="component" value="Unassembled WGS sequence"/>
</dbReference>
<evidence type="ECO:0000313" key="3">
    <source>
        <dbReference type="Proteomes" id="UP000609651"/>
    </source>
</evidence>
<organism evidence="2 3">
    <name type="scientific">Alienimonas chondri</name>
    <dbReference type="NCBI Taxonomy" id="2681879"/>
    <lineage>
        <taxon>Bacteria</taxon>
        <taxon>Pseudomonadati</taxon>
        <taxon>Planctomycetota</taxon>
        <taxon>Planctomycetia</taxon>
        <taxon>Planctomycetales</taxon>
        <taxon>Planctomycetaceae</taxon>
        <taxon>Alienimonas</taxon>
    </lineage>
</organism>
<comment type="caution">
    <text evidence="2">The sequence shown here is derived from an EMBL/GenBank/DDBJ whole genome shotgun (WGS) entry which is preliminary data.</text>
</comment>
<proteinExistence type="predicted"/>
<reference evidence="2 3" key="1">
    <citation type="journal article" date="2020" name="Syst. Appl. Microbiol.">
        <title>Alienimonas chondri sp. nov., a novel planctomycete isolated from the biofilm of the red alga Chondrus crispus.</title>
        <authorList>
            <person name="Vitorino I."/>
            <person name="Albuquerque L."/>
            <person name="Wiegand S."/>
            <person name="Kallscheuer N."/>
            <person name="da Costa M.S."/>
            <person name="Lobo-da-Cunha A."/>
            <person name="Jogler C."/>
            <person name="Lage O.M."/>
        </authorList>
    </citation>
    <scope>NUCLEOTIDE SEQUENCE [LARGE SCALE GENOMIC DNA]</scope>
    <source>
        <strain evidence="2 3">LzC2</strain>
    </source>
</reference>
<dbReference type="EMBL" id="WTPX01000047">
    <property type="protein sequence ID" value="NNJ25711.1"/>
    <property type="molecule type" value="Genomic_DNA"/>
</dbReference>
<protein>
    <recommendedName>
        <fullName evidence="4">Cell division GTPase</fullName>
    </recommendedName>
</protein>
<gene>
    <name evidence="2" type="ORF">LzC2_17840</name>
</gene>